<dbReference type="GO" id="GO:0005509">
    <property type="term" value="F:calcium ion binding"/>
    <property type="evidence" value="ECO:0007669"/>
    <property type="project" value="InterPro"/>
</dbReference>
<dbReference type="Pfam" id="PF00353">
    <property type="entry name" value="HemolysinCabind"/>
    <property type="match status" value="16"/>
</dbReference>
<dbReference type="PRINTS" id="PR00313">
    <property type="entry name" value="CABNDNGRPT"/>
</dbReference>
<evidence type="ECO:0000256" key="1">
    <source>
        <dbReference type="ARBA" id="ARBA00004370"/>
    </source>
</evidence>
<dbReference type="GO" id="GO:0005576">
    <property type="term" value="C:extracellular region"/>
    <property type="evidence" value="ECO:0007669"/>
    <property type="project" value="UniProtKB-SubCell"/>
</dbReference>
<dbReference type="SUPFAM" id="SSF51120">
    <property type="entry name" value="beta-Roll"/>
    <property type="match status" value="5"/>
</dbReference>
<keyword evidence="6" id="KW-0106">Calcium</keyword>
<feature type="region of interest" description="Disordered" evidence="9">
    <location>
        <begin position="1204"/>
        <end position="1227"/>
    </location>
</feature>
<evidence type="ECO:0000256" key="4">
    <source>
        <dbReference type="ARBA" id="ARBA00022656"/>
    </source>
</evidence>
<feature type="region of interest" description="Disordered" evidence="9">
    <location>
        <begin position="1326"/>
        <end position="1348"/>
    </location>
</feature>
<feature type="region of interest" description="Disordered" evidence="9">
    <location>
        <begin position="872"/>
        <end position="904"/>
    </location>
</feature>
<evidence type="ECO:0000313" key="11">
    <source>
        <dbReference type="Proteomes" id="UP000326067"/>
    </source>
</evidence>
<evidence type="ECO:0000256" key="6">
    <source>
        <dbReference type="ARBA" id="ARBA00022837"/>
    </source>
</evidence>
<dbReference type="Proteomes" id="UP000326067">
    <property type="component" value="Unassembled WGS sequence"/>
</dbReference>
<evidence type="ECO:0000256" key="7">
    <source>
        <dbReference type="ARBA" id="ARBA00023026"/>
    </source>
</evidence>
<dbReference type="EMBL" id="CABVIC010000002">
    <property type="protein sequence ID" value="VVO95442.1"/>
    <property type="molecule type" value="Genomic_DNA"/>
</dbReference>
<dbReference type="InterPro" id="IPR001343">
    <property type="entry name" value="Hemolysn_Ca-bd"/>
</dbReference>
<dbReference type="Gene3D" id="2.150.10.10">
    <property type="entry name" value="Serralysin-like metalloprotease, C-terminal"/>
    <property type="match status" value="10"/>
</dbReference>
<keyword evidence="7" id="KW-0843">Virulence</keyword>
<keyword evidence="5" id="KW-0677">Repeat</keyword>
<keyword evidence="8" id="KW-0472">Membrane</keyword>
<comment type="subcellular location">
    <subcellularLocation>
        <location evidence="1">Membrane</location>
    </subcellularLocation>
    <subcellularLocation>
        <location evidence="2">Secreted</location>
    </subcellularLocation>
</comment>
<name>A0A5E7K5K7_PSEFL</name>
<evidence type="ECO:0008006" key="12">
    <source>
        <dbReference type="Google" id="ProtNLM"/>
    </source>
</evidence>
<keyword evidence="4" id="KW-0800">Toxin</keyword>
<dbReference type="GO" id="GO:0016020">
    <property type="term" value="C:membrane"/>
    <property type="evidence" value="ECO:0007669"/>
    <property type="project" value="UniProtKB-SubCell"/>
</dbReference>
<feature type="compositionally biased region" description="Gly residues" evidence="9">
    <location>
        <begin position="882"/>
        <end position="894"/>
    </location>
</feature>
<feature type="region of interest" description="Disordered" evidence="9">
    <location>
        <begin position="979"/>
        <end position="998"/>
    </location>
</feature>
<evidence type="ECO:0000256" key="8">
    <source>
        <dbReference type="ARBA" id="ARBA00023136"/>
    </source>
</evidence>
<evidence type="ECO:0000256" key="5">
    <source>
        <dbReference type="ARBA" id="ARBA00022737"/>
    </source>
</evidence>
<evidence type="ECO:0000256" key="3">
    <source>
        <dbReference type="ARBA" id="ARBA00022525"/>
    </source>
</evidence>
<evidence type="ECO:0000313" key="10">
    <source>
        <dbReference type="EMBL" id="VVO95442.1"/>
    </source>
</evidence>
<protein>
    <recommendedName>
        <fullName evidence="12">Calcium-binding protein</fullName>
    </recommendedName>
</protein>
<dbReference type="PROSITE" id="PS00330">
    <property type="entry name" value="HEMOLYSIN_CALCIUM"/>
    <property type="match status" value="8"/>
</dbReference>
<keyword evidence="3" id="KW-0964">Secreted</keyword>
<dbReference type="RefSeq" id="WP_150636500.1">
    <property type="nucleotide sequence ID" value="NZ_CABVIC010000002.1"/>
</dbReference>
<dbReference type="GO" id="GO:0090729">
    <property type="term" value="F:toxin activity"/>
    <property type="evidence" value="ECO:0007669"/>
    <property type="project" value="UniProtKB-KW"/>
</dbReference>
<dbReference type="InterPro" id="IPR011049">
    <property type="entry name" value="Serralysin-like_metalloprot_C"/>
</dbReference>
<feature type="compositionally biased region" description="Low complexity" evidence="9">
    <location>
        <begin position="1207"/>
        <end position="1222"/>
    </location>
</feature>
<reference evidence="10 11" key="1">
    <citation type="submission" date="2019-09" db="EMBL/GenBank/DDBJ databases">
        <authorList>
            <person name="Chandra G."/>
            <person name="Truman W A."/>
        </authorList>
    </citation>
    <scope>NUCLEOTIDE SEQUENCE [LARGE SCALE GENOMIC DNA]</scope>
    <source>
        <strain evidence="10">PS847</strain>
    </source>
</reference>
<accession>A0A5E7K5K7</accession>
<proteinExistence type="predicted"/>
<organism evidence="10 11">
    <name type="scientific">Pseudomonas fluorescens</name>
    <dbReference type="NCBI Taxonomy" id="294"/>
    <lineage>
        <taxon>Bacteria</taxon>
        <taxon>Pseudomonadati</taxon>
        <taxon>Pseudomonadota</taxon>
        <taxon>Gammaproteobacteria</taxon>
        <taxon>Pseudomonadales</taxon>
        <taxon>Pseudomonadaceae</taxon>
        <taxon>Pseudomonas</taxon>
    </lineage>
</organism>
<dbReference type="PANTHER" id="PTHR38340:SF1">
    <property type="entry name" value="S-LAYER PROTEIN"/>
    <property type="match status" value="1"/>
</dbReference>
<gene>
    <name evidence="10" type="ORF">PS847_02541</name>
</gene>
<dbReference type="InterPro" id="IPR050557">
    <property type="entry name" value="RTX_toxin/Mannuronan_C5-epim"/>
</dbReference>
<dbReference type="InterPro" id="IPR018511">
    <property type="entry name" value="Hemolysin-typ_Ca-bd_CS"/>
</dbReference>
<dbReference type="PRINTS" id="PR01488">
    <property type="entry name" value="RTXTOXINA"/>
</dbReference>
<evidence type="ECO:0000256" key="2">
    <source>
        <dbReference type="ARBA" id="ARBA00004613"/>
    </source>
</evidence>
<dbReference type="InterPro" id="IPR003995">
    <property type="entry name" value="RTX_toxin_determinant-A"/>
</dbReference>
<sequence>MSYVFSDMEKSEIFNAANSCKGMSFDSEDVEYIALELAGASCAPLYQKLFDIIGEKVSDVVTADKEAGEVLKSARLWLAVAIDANGGNGAYSALIRGYTSRQGELRLNTIFSEDLMQLSSNQVAVNFINTLINGSLAGQLAPWTVPSISQIAEIDASAIGEALFKEVCGEDDTAVKRNAGWSGTVGFSLLGGKPPYETWRLISAGDPNAEDDGPPTQAKPNRLDDYKNILFAIDAYSVGLRAAISNFGVNPLQSLLSVVPEQINIALASGSVNPLIQHVVKGTPVAAVVELILRYGQNEFLDMFKRTHDGDSAATPTTNDTFASNAYAFFSAFSPEQSQSIVTRTIGEFGNANAWVKLAGEATPLGLALRNSLQQLSEVVIERADGYPDRNLELYDPHTGEGFITAQWLADRAQMLARLIARTQGSFGEHSLQQFSYSDLASGKQAPMTTGVLNSLAMFGDDGGRSFAGGANADHLYGGEGNDSIDGMAGHDVIEGGRGNDSLTGGDGNDVLYGMAGDDVLIGGKGNDSLIGGEGNDRYEFASGDGLDEILDANANGQLWINGAPIPALKRRAPLSNIWSTENRSITLALVENTLNIKYGQGDLVVIKNFQPGMLGIRLPEYEGQPLTAADLTLQGDWKAKDADPTVPGDQPSFDELGNVVLLPKVKQRNKADVLYGSAADDVILGLGGSDRLFGKAGDDRLFGDKQTTLENAMADGDAKGKASRGDWLDGGQGDDLLIGTASRDVLLGGNDRDTLIGGAGDDVLSGDETTGALEQGWAVKHATVTIAGGVTSHRTVFSKASINSASEGGDDVLYGQGGKDFIDGGWGEDLLDGGADDDFLKGDQGNDTLAGGSGNDVMLGDNLDWGGGLPSRHHGNDVLDGGSGDDSLGGNGGSDALYGGPGNDILQGDDGVLDGVEGDAAHFFGDDLLDGGSGDDTLWGGAGDDLLFGGEGHDDLIGDSPEHPVRYHGNDFLDGGAGDDTLRGMGGADTLTGGAGSDFLDGDVSDLQPGGSNNDVLQGGEGNDTLQGGFGADTLYGGAGDDILAGDYENSAEAEQNADYLHGGSGNDTLLGGAGNDTLLGGEGTDYLRGDSGDNVFDGGPGADVLDGMDGADIYYFGAGDGLDIFTDAGGRNIIRFGAGFCAQSLKADVIEVTVGTVLRLANGTGDAILIKNHERWKDSTFNFSEGVVLDYADVLRKTLPPIETAESPVPEPVTAPATTESKAEDPFQRDDVTAAAQGPVASVQAVNWTDEFLAQIQSKRSARRHATGFTLNEQGVWVRSHITTSDTGYTTHTELIEDSVEAGTLSETPPWMKVDSAHAVVSERQSTTTTRVEHKPVKAEGAMPSSAQAPRYYRSGSANGFSFNSGDVLVEDREESGALEGWYVYPAASFSSGATVPKAFRRDVTTDTIKRKIVHGDDAGGRVNVEVENVFHGGAGDDLIVAYAGSPLDYGTVGDRTPGAFLSAGAGDDTLLGAEGADYLVSGAGDDWLYGEDGADTYIVQAYAAATTTIADVPNPVFHRAEVGAAEWKDEYGMSDQDTVVLPAGAQRDALQLSWGAALIETTHVELEPNPDRAAYRNPPKAKMLHPTLDIQWGGTQKVRIVLPHNGELEGAGIELVKFADGSVASLKQLLESSQLGSAPETFHTGVIVNHPIRSTSLRDERALPLVGGRGNDTISGAGEIRGMHGDDVLTGSLGDDLLVGGSGNDTLTGGAGNDIYRYDGLGRDVIINNGGGLDGIDFSERRLTIDNLKFHRERDDLVIVVDYGMAPKIRVSRHFAEGESAIGFIRVSEGTATQDYSATQIAERLHPLPPLRDVEDILIKGDDEAQRAMREIIEFYELNV</sequence>
<feature type="region of interest" description="Disordered" evidence="9">
    <location>
        <begin position="1003"/>
        <end position="1030"/>
    </location>
</feature>
<evidence type="ECO:0000256" key="9">
    <source>
        <dbReference type="SAM" id="MobiDB-lite"/>
    </source>
</evidence>
<dbReference type="PANTHER" id="PTHR38340">
    <property type="entry name" value="S-LAYER PROTEIN"/>
    <property type="match status" value="1"/>
</dbReference>